<feature type="signal peptide" evidence="1">
    <location>
        <begin position="1"/>
        <end position="24"/>
    </location>
</feature>
<feature type="chain" id="PRO_5046448382" description="Secreted protein" evidence="1">
    <location>
        <begin position="25"/>
        <end position="86"/>
    </location>
</feature>
<name>A0ABY8XIT1_9PSEU</name>
<reference evidence="2 3" key="1">
    <citation type="submission" date="2023-06" db="EMBL/GenBank/DDBJ databases">
        <authorList>
            <person name="Oyuntsetseg B."/>
            <person name="Kim S.B."/>
        </authorList>
    </citation>
    <scope>NUCLEOTIDE SEQUENCE [LARGE SCALE GENOMIC DNA]</scope>
    <source>
        <strain evidence="2 3">2-2</strain>
    </source>
</reference>
<evidence type="ECO:0000313" key="2">
    <source>
        <dbReference type="EMBL" id="WIV55545.1"/>
    </source>
</evidence>
<proteinExistence type="predicted"/>
<organism evidence="2 3">
    <name type="scientific">Amycolatopsis nalaikhensis</name>
    <dbReference type="NCBI Taxonomy" id="715472"/>
    <lineage>
        <taxon>Bacteria</taxon>
        <taxon>Bacillati</taxon>
        <taxon>Actinomycetota</taxon>
        <taxon>Actinomycetes</taxon>
        <taxon>Pseudonocardiales</taxon>
        <taxon>Pseudonocardiaceae</taxon>
        <taxon>Amycolatopsis</taxon>
    </lineage>
</organism>
<dbReference type="EMBL" id="CP127173">
    <property type="protein sequence ID" value="WIV55545.1"/>
    <property type="molecule type" value="Genomic_DNA"/>
</dbReference>
<gene>
    <name evidence="2" type="ORF">QP939_43135</name>
</gene>
<evidence type="ECO:0008006" key="4">
    <source>
        <dbReference type="Google" id="ProtNLM"/>
    </source>
</evidence>
<accession>A0ABY8XIT1</accession>
<sequence>MTGTSWWAAVAVGAALVTAPPAAAAAPVCPQVCAPGLYVYRISTARKLVPAPDGGYRVVYVLTETRRTFWSQPPVPAAIPLSASSG</sequence>
<dbReference type="RefSeq" id="WP_285452559.1">
    <property type="nucleotide sequence ID" value="NZ_CP127173.1"/>
</dbReference>
<protein>
    <recommendedName>
        <fullName evidence="4">Secreted protein</fullName>
    </recommendedName>
</protein>
<keyword evidence="3" id="KW-1185">Reference proteome</keyword>
<evidence type="ECO:0000256" key="1">
    <source>
        <dbReference type="SAM" id="SignalP"/>
    </source>
</evidence>
<keyword evidence="1" id="KW-0732">Signal</keyword>
<dbReference type="Proteomes" id="UP001227101">
    <property type="component" value="Chromosome"/>
</dbReference>
<evidence type="ECO:0000313" key="3">
    <source>
        <dbReference type="Proteomes" id="UP001227101"/>
    </source>
</evidence>